<evidence type="ECO:0000256" key="8">
    <source>
        <dbReference type="ARBA" id="ARBA00022962"/>
    </source>
</evidence>
<reference evidence="12 13" key="1">
    <citation type="submission" date="2014-12" db="EMBL/GenBank/DDBJ databases">
        <title>Genomes of Geoalkalibacter ferrihydriticus and Geoalkalibacter subterraneus, two haloalkaliphilic metal-reducing members of the Geobacteraceae.</title>
        <authorList>
            <person name="Badalamenti J.P."/>
            <person name="Torres C.I."/>
            <person name="Krajmalnik-Brown R."/>
            <person name="Bond D.R."/>
        </authorList>
    </citation>
    <scope>NUCLEOTIDE SEQUENCE [LARGE SCALE GENOMIC DNA]</scope>
    <source>
        <strain evidence="12 13">DSM 17813</strain>
    </source>
</reference>
<dbReference type="InterPro" id="IPR022955">
    <property type="entry name" value="GMP_synthase"/>
</dbReference>
<dbReference type="InterPro" id="IPR017926">
    <property type="entry name" value="GATASE"/>
</dbReference>
<dbReference type="FunFam" id="3.30.300.10:FF:000002">
    <property type="entry name" value="GMP synthase [glutamine-hydrolyzing]"/>
    <property type="match status" value="1"/>
</dbReference>
<evidence type="ECO:0000259" key="11">
    <source>
        <dbReference type="PROSITE" id="PS51553"/>
    </source>
</evidence>
<dbReference type="InterPro" id="IPR029062">
    <property type="entry name" value="Class_I_gatase-like"/>
</dbReference>
<protein>
    <recommendedName>
        <fullName evidence="9">GMP synthase [glutamine-hydrolyzing]</fullName>
        <ecNumber evidence="9">6.3.5.2</ecNumber>
    </recommendedName>
    <alternativeName>
        <fullName evidence="9">GMP synthetase</fullName>
    </alternativeName>
    <alternativeName>
        <fullName evidence="9">Glutamine amidotransferase</fullName>
    </alternativeName>
</protein>
<comment type="subunit">
    <text evidence="9">Homodimer.</text>
</comment>
<dbReference type="Pfam" id="PF00117">
    <property type="entry name" value="GATase"/>
    <property type="match status" value="1"/>
</dbReference>
<keyword evidence="3 9" id="KW-0436">Ligase</keyword>
<sequence>MSQDIHQEKILILDFGSQYTQLIARRVREAHVYCELHPFDMPLDEIRAFAPRGIILSGGPKAVYDEGAPAVAEELFELGVPVLGICYGMQLMSRHFGGEVVPAGKREYGHADLLAQGRPGPLFDGFFAEGRSPVWMSHGDHVERIPHGFEVVAGTDNAPVCAIQNVERGLYGVQFHPEVNHTPRGETLLNVFVRRICGCQGRWTPGQIIEDAVARIRAQVGAERVILGLSGGVDSSVAAALIHRAIGDQLTCVFVDNGLLRLNEGDQVMATFAENKGVQVIRVDAEERFLSALAGVADPELKRKVIGNLFVEIFEEEAGKVSDAQWLAQGTIYPDVIESAGGKTGKAHNIKSHHNVGGLPEHMKLKLLEPLRELFKDEVRAIGEELGLPHAMVWRHPFPGPGLGVRILGAVNKEYADILRRADAIYMEELYSSGHYHKISQAFAVFLPVKSVGVMGDGRTYEYVIALRAVETRDFMTAGWYPMPYADLARISNRIINEVKGVNRVVYDISSKPPATIEWE</sequence>
<dbReference type="UniPathway" id="UPA00189">
    <property type="reaction ID" value="UER00296"/>
</dbReference>
<keyword evidence="8 9" id="KW-0315">Glutamine amidotransferase</keyword>
<dbReference type="CDD" id="cd01997">
    <property type="entry name" value="GMP_synthase_C"/>
    <property type="match status" value="1"/>
</dbReference>
<dbReference type="GO" id="GO:0005829">
    <property type="term" value="C:cytosol"/>
    <property type="evidence" value="ECO:0007669"/>
    <property type="project" value="TreeGrafter"/>
</dbReference>
<evidence type="ECO:0000256" key="2">
    <source>
        <dbReference type="ARBA" id="ARBA00005153"/>
    </source>
</evidence>
<keyword evidence="5 9" id="KW-0332">GMP biosynthesis</keyword>
<dbReference type="PRINTS" id="PR00096">
    <property type="entry name" value="GATASE"/>
</dbReference>
<dbReference type="InterPro" id="IPR004739">
    <property type="entry name" value="GMP_synth_GATase"/>
</dbReference>
<evidence type="ECO:0000256" key="5">
    <source>
        <dbReference type="ARBA" id="ARBA00022749"/>
    </source>
</evidence>
<evidence type="ECO:0000256" key="4">
    <source>
        <dbReference type="ARBA" id="ARBA00022741"/>
    </source>
</evidence>
<comment type="caution">
    <text evidence="12">The sequence shown here is derived from an EMBL/GenBank/DDBJ whole genome shotgun (WGS) entry which is preliminary data.</text>
</comment>
<evidence type="ECO:0000256" key="7">
    <source>
        <dbReference type="ARBA" id="ARBA00022840"/>
    </source>
</evidence>
<keyword evidence="4 9" id="KW-0547">Nucleotide-binding</keyword>
<evidence type="ECO:0000256" key="10">
    <source>
        <dbReference type="PROSITE-ProRule" id="PRU00886"/>
    </source>
</evidence>
<feature type="domain" description="GMPS ATP-PPase" evidence="11">
    <location>
        <begin position="203"/>
        <end position="395"/>
    </location>
</feature>
<dbReference type="PRINTS" id="PR00097">
    <property type="entry name" value="ANTSNTHASEII"/>
</dbReference>
<organism evidence="12 13">
    <name type="scientific">Geoalkalibacter ferrihydriticus DSM 17813</name>
    <dbReference type="NCBI Taxonomy" id="1121915"/>
    <lineage>
        <taxon>Bacteria</taxon>
        <taxon>Pseudomonadati</taxon>
        <taxon>Thermodesulfobacteriota</taxon>
        <taxon>Desulfuromonadia</taxon>
        <taxon>Desulfuromonadales</taxon>
        <taxon>Geoalkalibacteraceae</taxon>
        <taxon>Geoalkalibacter</taxon>
    </lineage>
</organism>
<dbReference type="SUPFAM" id="SSF54810">
    <property type="entry name" value="GMP synthetase C-terminal dimerisation domain"/>
    <property type="match status" value="1"/>
</dbReference>
<keyword evidence="6 9" id="KW-0658">Purine biosynthesis</keyword>
<evidence type="ECO:0000313" key="12">
    <source>
        <dbReference type="EMBL" id="KIH76669.1"/>
    </source>
</evidence>
<evidence type="ECO:0000256" key="3">
    <source>
        <dbReference type="ARBA" id="ARBA00022598"/>
    </source>
</evidence>
<dbReference type="RefSeq" id="WP_040099421.1">
    <property type="nucleotide sequence ID" value="NZ_JWJD01000003.1"/>
</dbReference>
<dbReference type="EMBL" id="JWJD01000003">
    <property type="protein sequence ID" value="KIH76669.1"/>
    <property type="molecule type" value="Genomic_DNA"/>
</dbReference>
<gene>
    <name evidence="9 12" type="primary">guaA</name>
    <name evidence="12" type="ORF">GFER_10980</name>
</gene>
<dbReference type="Proteomes" id="UP000035068">
    <property type="component" value="Unassembled WGS sequence"/>
</dbReference>
<dbReference type="CDD" id="cd01742">
    <property type="entry name" value="GATase1_GMP_Synthase"/>
    <property type="match status" value="1"/>
</dbReference>
<dbReference type="PANTHER" id="PTHR11922">
    <property type="entry name" value="GMP SYNTHASE-RELATED"/>
    <property type="match status" value="1"/>
</dbReference>
<dbReference type="InterPro" id="IPR014729">
    <property type="entry name" value="Rossmann-like_a/b/a_fold"/>
</dbReference>
<dbReference type="PROSITE" id="PS51553">
    <property type="entry name" value="GMPS_ATP_PPASE"/>
    <property type="match status" value="1"/>
</dbReference>
<dbReference type="NCBIfam" id="TIGR00884">
    <property type="entry name" value="guaA_Cterm"/>
    <property type="match status" value="1"/>
</dbReference>
<evidence type="ECO:0000313" key="13">
    <source>
        <dbReference type="Proteomes" id="UP000035068"/>
    </source>
</evidence>
<evidence type="ECO:0000256" key="9">
    <source>
        <dbReference type="HAMAP-Rule" id="MF_00344"/>
    </source>
</evidence>
<dbReference type="InterPro" id="IPR022310">
    <property type="entry name" value="NAD/GMP_synthase"/>
</dbReference>
<keyword evidence="7 9" id="KW-0067">ATP-binding</keyword>
<dbReference type="InterPro" id="IPR001674">
    <property type="entry name" value="GMP_synth_C"/>
</dbReference>
<dbReference type="EC" id="6.3.5.2" evidence="9"/>
<dbReference type="AlphaFoldDB" id="A0A0C2DTA6"/>
<comment type="catalytic activity">
    <reaction evidence="9">
        <text>XMP + L-glutamine + ATP + H2O = GMP + L-glutamate + AMP + diphosphate + 2 H(+)</text>
        <dbReference type="Rhea" id="RHEA:11680"/>
        <dbReference type="ChEBI" id="CHEBI:15377"/>
        <dbReference type="ChEBI" id="CHEBI:15378"/>
        <dbReference type="ChEBI" id="CHEBI:29985"/>
        <dbReference type="ChEBI" id="CHEBI:30616"/>
        <dbReference type="ChEBI" id="CHEBI:33019"/>
        <dbReference type="ChEBI" id="CHEBI:57464"/>
        <dbReference type="ChEBI" id="CHEBI:58115"/>
        <dbReference type="ChEBI" id="CHEBI:58359"/>
        <dbReference type="ChEBI" id="CHEBI:456215"/>
        <dbReference type="EC" id="6.3.5.2"/>
    </reaction>
</comment>
<dbReference type="SUPFAM" id="SSF52317">
    <property type="entry name" value="Class I glutamine amidotransferase-like"/>
    <property type="match status" value="1"/>
</dbReference>
<dbReference type="Pfam" id="PF02540">
    <property type="entry name" value="NAD_synthase"/>
    <property type="match status" value="1"/>
</dbReference>
<dbReference type="PANTHER" id="PTHR11922:SF2">
    <property type="entry name" value="GMP SYNTHASE [GLUTAMINE-HYDROLYZING]"/>
    <property type="match status" value="1"/>
</dbReference>
<dbReference type="Pfam" id="PF00958">
    <property type="entry name" value="GMP_synt_C"/>
    <property type="match status" value="1"/>
</dbReference>
<dbReference type="NCBIfam" id="TIGR00888">
    <property type="entry name" value="guaA_Nterm"/>
    <property type="match status" value="1"/>
</dbReference>
<dbReference type="FunFam" id="3.40.50.880:FF:000001">
    <property type="entry name" value="GMP synthase [glutamine-hydrolyzing]"/>
    <property type="match status" value="1"/>
</dbReference>
<feature type="active site" evidence="9">
    <location>
        <position position="178"/>
    </location>
</feature>
<feature type="binding site" evidence="10">
    <location>
        <begin position="230"/>
        <end position="236"/>
    </location>
    <ligand>
        <name>ATP</name>
        <dbReference type="ChEBI" id="CHEBI:30616"/>
    </ligand>
</feature>
<dbReference type="NCBIfam" id="NF000848">
    <property type="entry name" value="PRK00074.1"/>
    <property type="match status" value="1"/>
</dbReference>
<dbReference type="SUPFAM" id="SSF52402">
    <property type="entry name" value="Adenine nucleotide alpha hydrolases-like"/>
    <property type="match status" value="1"/>
</dbReference>
<dbReference type="GO" id="GO:0003921">
    <property type="term" value="F:GMP synthase activity"/>
    <property type="evidence" value="ECO:0007669"/>
    <property type="project" value="InterPro"/>
</dbReference>
<name>A0A0C2DTA6_9BACT</name>
<dbReference type="Gene3D" id="3.30.300.10">
    <property type="match status" value="1"/>
</dbReference>
<comment type="pathway">
    <text evidence="2 9">Purine metabolism; GMP biosynthesis; GMP from XMP (L-Gln route): step 1/1.</text>
</comment>
<dbReference type="Gene3D" id="3.40.50.880">
    <property type="match status" value="1"/>
</dbReference>
<dbReference type="PROSITE" id="PS51273">
    <property type="entry name" value="GATASE_TYPE_1"/>
    <property type="match status" value="1"/>
</dbReference>
<evidence type="ECO:0000256" key="1">
    <source>
        <dbReference type="ARBA" id="ARBA00002332"/>
    </source>
</evidence>
<dbReference type="HAMAP" id="MF_00344">
    <property type="entry name" value="GMP_synthase"/>
    <property type="match status" value="1"/>
</dbReference>
<feature type="active site" evidence="9">
    <location>
        <position position="176"/>
    </location>
</feature>
<dbReference type="Gene3D" id="3.40.50.620">
    <property type="entry name" value="HUPs"/>
    <property type="match status" value="1"/>
</dbReference>
<evidence type="ECO:0000256" key="6">
    <source>
        <dbReference type="ARBA" id="ARBA00022755"/>
    </source>
</evidence>
<dbReference type="InterPro" id="IPR025777">
    <property type="entry name" value="GMPS_ATP_PPase_dom"/>
</dbReference>
<feature type="active site" description="Nucleophile" evidence="9">
    <location>
        <position position="86"/>
    </location>
</feature>
<keyword evidence="13" id="KW-1185">Reference proteome</keyword>
<proteinExistence type="inferred from homology"/>
<comment type="function">
    <text evidence="1 9">Catalyzes the synthesis of GMP from XMP.</text>
</comment>
<accession>A0A0C2DTA6</accession>
<dbReference type="FunFam" id="3.40.50.620:FF:000001">
    <property type="entry name" value="GMP synthase [glutamine-hydrolyzing]"/>
    <property type="match status" value="1"/>
</dbReference>
<dbReference type="GO" id="GO:0005524">
    <property type="term" value="F:ATP binding"/>
    <property type="evidence" value="ECO:0007669"/>
    <property type="project" value="UniProtKB-UniRule"/>
</dbReference>